<reference evidence="1 2" key="2">
    <citation type="journal article" date="2022" name="Mol. Ecol. Resour.">
        <title>The genomes of chicory, endive, great burdock and yacon provide insights into Asteraceae paleo-polyploidization history and plant inulin production.</title>
        <authorList>
            <person name="Fan W."/>
            <person name="Wang S."/>
            <person name="Wang H."/>
            <person name="Wang A."/>
            <person name="Jiang F."/>
            <person name="Liu H."/>
            <person name="Zhao H."/>
            <person name="Xu D."/>
            <person name="Zhang Y."/>
        </authorList>
    </citation>
    <scope>NUCLEOTIDE SEQUENCE [LARGE SCALE GENOMIC DNA]</scope>
    <source>
        <strain evidence="2">cv. Niubang</strain>
    </source>
</reference>
<reference evidence="2" key="1">
    <citation type="journal article" date="2022" name="Mol. Ecol. Resour.">
        <title>The genomes of chicory, endive, great burdock and yacon provide insights into Asteraceae palaeo-polyploidization history and plant inulin production.</title>
        <authorList>
            <person name="Fan W."/>
            <person name="Wang S."/>
            <person name="Wang H."/>
            <person name="Wang A."/>
            <person name="Jiang F."/>
            <person name="Liu H."/>
            <person name="Zhao H."/>
            <person name="Xu D."/>
            <person name="Zhang Y."/>
        </authorList>
    </citation>
    <scope>NUCLEOTIDE SEQUENCE [LARGE SCALE GENOMIC DNA]</scope>
    <source>
        <strain evidence="2">cv. Niubang</strain>
    </source>
</reference>
<sequence>MAASIPVPVIGSQFMAPYPFDIVVDANLGGNLVITDTNHKIMLKVKSCDTTFHHRRVLLDVNDTPIVTLREKILSKHNRWKVFRGKSTSNSDMIFSTKQPNMIQFKTKLHVFLANKSTSKDVCDFKIKGSWSKKKCTIYTGDSYHSSTTIAQMHKTKTSKNKKFNKGKFMMTIYQNVDYAFVVALIAIVDAMKRTDDEYAEQITGSVNQVIVATS</sequence>
<organism evidence="1 2">
    <name type="scientific">Arctium lappa</name>
    <name type="common">Greater burdock</name>
    <name type="synonym">Lappa major</name>
    <dbReference type="NCBI Taxonomy" id="4217"/>
    <lineage>
        <taxon>Eukaryota</taxon>
        <taxon>Viridiplantae</taxon>
        <taxon>Streptophyta</taxon>
        <taxon>Embryophyta</taxon>
        <taxon>Tracheophyta</taxon>
        <taxon>Spermatophyta</taxon>
        <taxon>Magnoliopsida</taxon>
        <taxon>eudicotyledons</taxon>
        <taxon>Gunneridae</taxon>
        <taxon>Pentapetalae</taxon>
        <taxon>asterids</taxon>
        <taxon>campanulids</taxon>
        <taxon>Asterales</taxon>
        <taxon>Asteraceae</taxon>
        <taxon>Carduoideae</taxon>
        <taxon>Cardueae</taxon>
        <taxon>Arctiinae</taxon>
        <taxon>Arctium</taxon>
    </lineage>
</organism>
<dbReference type="EMBL" id="CM042047">
    <property type="protein sequence ID" value="KAI3771050.1"/>
    <property type="molecule type" value="Genomic_DNA"/>
</dbReference>
<evidence type="ECO:0000313" key="2">
    <source>
        <dbReference type="Proteomes" id="UP001055879"/>
    </source>
</evidence>
<name>A0ACB9FJL4_ARCLA</name>
<proteinExistence type="predicted"/>
<protein>
    <submittedName>
        <fullName evidence="1">Uncharacterized protein</fullName>
    </submittedName>
</protein>
<evidence type="ECO:0000313" key="1">
    <source>
        <dbReference type="EMBL" id="KAI3771050.1"/>
    </source>
</evidence>
<keyword evidence="2" id="KW-1185">Reference proteome</keyword>
<gene>
    <name evidence="1" type="ORF">L6452_02202</name>
</gene>
<comment type="caution">
    <text evidence="1">The sequence shown here is derived from an EMBL/GenBank/DDBJ whole genome shotgun (WGS) entry which is preliminary data.</text>
</comment>
<dbReference type="Proteomes" id="UP001055879">
    <property type="component" value="Linkage Group LG01"/>
</dbReference>
<accession>A0ACB9FJL4</accession>